<feature type="repeat" description="Filamin" evidence="7">
    <location>
        <begin position="1250"/>
        <end position="1342"/>
    </location>
</feature>
<dbReference type="InterPro" id="IPR017868">
    <property type="entry name" value="Filamin/ABP280_repeat-like"/>
</dbReference>
<dbReference type="Gene3D" id="2.60.40.10">
    <property type="entry name" value="Immunoglobulins"/>
    <property type="match status" value="23"/>
</dbReference>
<feature type="repeat" description="Filamin" evidence="7">
    <location>
        <begin position="2046"/>
        <end position="2147"/>
    </location>
</feature>
<feature type="repeat" description="Filamin" evidence="7">
    <location>
        <begin position="953"/>
        <end position="1045"/>
    </location>
</feature>
<dbReference type="SUPFAM" id="SSF81296">
    <property type="entry name" value="E set domains"/>
    <property type="match status" value="23"/>
</dbReference>
<feature type="repeat" description="Filamin" evidence="7">
    <location>
        <begin position="1043"/>
        <end position="1149"/>
    </location>
</feature>
<feature type="repeat" description="Filamin" evidence="7">
    <location>
        <begin position="567"/>
        <end position="658"/>
    </location>
</feature>
<dbReference type="PROSITE" id="PS00019">
    <property type="entry name" value="ACTININ_1"/>
    <property type="match status" value="1"/>
</dbReference>
<dbReference type="PROSITE" id="PS00020">
    <property type="entry name" value="ACTININ_2"/>
    <property type="match status" value="1"/>
</dbReference>
<dbReference type="GO" id="GO:0030036">
    <property type="term" value="P:actin cytoskeleton organization"/>
    <property type="evidence" value="ECO:0007669"/>
    <property type="project" value="InterPro"/>
</dbReference>
<protein>
    <recommendedName>
        <fullName evidence="9">Calponin-homology (CH) domain-containing protein</fullName>
    </recommendedName>
</protein>
<evidence type="ECO:0000256" key="5">
    <source>
        <dbReference type="ARBA" id="ARBA00023203"/>
    </source>
</evidence>
<evidence type="ECO:0000256" key="2">
    <source>
        <dbReference type="ARBA" id="ARBA00009238"/>
    </source>
</evidence>
<dbReference type="InterPro" id="IPR036872">
    <property type="entry name" value="CH_dom_sf"/>
</dbReference>
<dbReference type="SMART" id="SM00557">
    <property type="entry name" value="IG_FLMN"/>
    <property type="match status" value="23"/>
</dbReference>
<feature type="repeat" description="Filamin" evidence="7">
    <location>
        <begin position="2150"/>
        <end position="2242"/>
    </location>
</feature>
<keyword evidence="4" id="KW-0677">Repeat</keyword>
<dbReference type="FunFam" id="2.60.40.10:FF:000140">
    <property type="entry name" value="FiLamiN (Actin binding protein) homolog"/>
    <property type="match status" value="4"/>
</dbReference>
<evidence type="ECO:0000256" key="6">
    <source>
        <dbReference type="ARBA" id="ARBA00023212"/>
    </source>
</evidence>
<feature type="repeat" description="Filamin" evidence="7">
    <location>
        <begin position="1440"/>
        <end position="1536"/>
    </location>
</feature>
<dbReference type="SUPFAM" id="SSF47576">
    <property type="entry name" value="Calponin-homology domain, CH-domain"/>
    <property type="match status" value="1"/>
</dbReference>
<dbReference type="InParanoid" id="A0A7M7SSH0"/>
<feature type="repeat" description="Filamin" evidence="7">
    <location>
        <begin position="1704"/>
        <end position="1776"/>
    </location>
</feature>
<dbReference type="OrthoDB" id="18740at2759"/>
<keyword evidence="5" id="KW-0009">Actin-binding</keyword>
<reference evidence="11" key="1">
    <citation type="submission" date="2015-02" db="EMBL/GenBank/DDBJ databases">
        <title>Genome sequencing for Strongylocentrotus purpuratus.</title>
        <authorList>
            <person name="Murali S."/>
            <person name="Liu Y."/>
            <person name="Vee V."/>
            <person name="English A."/>
            <person name="Wang M."/>
            <person name="Skinner E."/>
            <person name="Han Y."/>
            <person name="Muzny D.M."/>
            <person name="Worley K.C."/>
            <person name="Gibbs R.A."/>
        </authorList>
    </citation>
    <scope>NUCLEOTIDE SEQUENCE</scope>
</reference>
<dbReference type="GO" id="GO:0051015">
    <property type="term" value="F:actin filament binding"/>
    <property type="evidence" value="ECO:0007669"/>
    <property type="project" value="InterPro"/>
</dbReference>
<feature type="repeat" description="Filamin" evidence="7">
    <location>
        <begin position="468"/>
        <end position="564"/>
    </location>
</feature>
<dbReference type="RefSeq" id="XP_030827868.1">
    <property type="nucleotide sequence ID" value="XM_030972008.1"/>
</dbReference>
<dbReference type="Gene3D" id="1.10.418.10">
    <property type="entry name" value="Calponin-like domain"/>
    <property type="match status" value="2"/>
</dbReference>
<evidence type="ECO:0000256" key="1">
    <source>
        <dbReference type="ARBA" id="ARBA00004245"/>
    </source>
</evidence>
<dbReference type="InterPro" id="IPR014756">
    <property type="entry name" value="Ig_E-set"/>
</dbReference>
<dbReference type="SMART" id="SM00033">
    <property type="entry name" value="CH"/>
    <property type="match status" value="2"/>
</dbReference>
<evidence type="ECO:0000256" key="8">
    <source>
        <dbReference type="SAM" id="MobiDB-lite"/>
    </source>
</evidence>
<dbReference type="FunFam" id="1.10.418.10:FF:000006">
    <property type="entry name" value="Filamin-B isoform A"/>
    <property type="match status" value="1"/>
</dbReference>
<evidence type="ECO:0000313" key="10">
    <source>
        <dbReference type="EnsemblMetazoa" id="XP_030827866"/>
    </source>
</evidence>
<evidence type="ECO:0000256" key="7">
    <source>
        <dbReference type="PROSITE-ProRule" id="PRU00087"/>
    </source>
</evidence>
<feature type="repeat" description="Filamin" evidence="7">
    <location>
        <begin position="1343"/>
        <end position="1439"/>
    </location>
</feature>
<dbReference type="InterPro" id="IPR013783">
    <property type="entry name" value="Ig-like_fold"/>
</dbReference>
<feature type="repeat" description="Filamin" evidence="7">
    <location>
        <begin position="2244"/>
        <end position="2337"/>
    </location>
</feature>
<dbReference type="KEGG" id="spu:579510"/>
<feature type="region of interest" description="Disordered" evidence="8">
    <location>
        <begin position="1564"/>
        <end position="1583"/>
    </location>
</feature>
<dbReference type="PROSITE" id="PS50021">
    <property type="entry name" value="CH"/>
    <property type="match status" value="2"/>
</dbReference>
<organism evidence="10 11">
    <name type="scientific">Strongylocentrotus purpuratus</name>
    <name type="common">Purple sea urchin</name>
    <dbReference type="NCBI Taxonomy" id="7668"/>
    <lineage>
        <taxon>Eukaryota</taxon>
        <taxon>Metazoa</taxon>
        <taxon>Echinodermata</taxon>
        <taxon>Eleutherozoa</taxon>
        <taxon>Echinozoa</taxon>
        <taxon>Echinoidea</taxon>
        <taxon>Euechinoidea</taxon>
        <taxon>Echinacea</taxon>
        <taxon>Camarodonta</taxon>
        <taxon>Echinidea</taxon>
        <taxon>Strongylocentrotidae</taxon>
        <taxon>Strongylocentrotus</taxon>
    </lineage>
</organism>
<keyword evidence="11" id="KW-1185">Reference proteome</keyword>
<accession>A0A7M7SSH0</accession>
<dbReference type="FunFam" id="2.60.40.10:FF:000092">
    <property type="entry name" value="Filamin-B isoform B"/>
    <property type="match status" value="1"/>
</dbReference>
<feature type="domain" description="Calponin-homology (CH)" evidence="9">
    <location>
        <begin position="38"/>
        <end position="143"/>
    </location>
</feature>
<reference evidence="10" key="2">
    <citation type="submission" date="2021-01" db="UniProtKB">
        <authorList>
            <consortium name="EnsemblMetazoa"/>
        </authorList>
    </citation>
    <scope>IDENTIFICATION</scope>
</reference>
<dbReference type="PANTHER" id="PTHR38537">
    <property type="entry name" value="JITTERBUG, ISOFORM N"/>
    <property type="match status" value="1"/>
</dbReference>
<feature type="repeat" description="Filamin" evidence="7">
    <location>
        <begin position="2341"/>
        <end position="2433"/>
    </location>
</feature>
<feature type="repeat" description="Filamin" evidence="7">
    <location>
        <begin position="1150"/>
        <end position="1249"/>
    </location>
</feature>
<dbReference type="RefSeq" id="XP_030827866.1">
    <property type="nucleotide sequence ID" value="XM_030972006.1"/>
</dbReference>
<dbReference type="PROSITE" id="PS50194">
    <property type="entry name" value="FILAMIN_REPEAT"/>
    <property type="match status" value="23"/>
</dbReference>
<dbReference type="Pfam" id="PF00630">
    <property type="entry name" value="Filamin"/>
    <property type="match status" value="23"/>
</dbReference>
<feature type="compositionally biased region" description="Acidic residues" evidence="8">
    <location>
        <begin position="1"/>
        <end position="10"/>
    </location>
</feature>
<sequence>MSTNEPTDDGGEQKYDLEDEEEMPLAERDLADDAPWKRIQQNTFTRWCNEHLKVAQKHISSLETDLGDGLRLIALIEVLSQKRISKFNKRPTFRSMKLENVSIAIKFLEDQNIKIVSIDSTDIVDGKLKLILGLIWLLILHYSISMPMWDDDGDMSSDKKKQSPKEKLLGWINGKVPDTPIHNFNKDWNNAKAIGALVDALAPGLCPDWEDWSPKDALKNATEAMKLAEDWLDVPQVLRPEDMVNPAVDDLSMMTYLSAFPKAKLKPGAPLRPKSNAKKVRAYGPGLEDGNVISKPTEFTVETFGAGSGNVEVLIKDSKGNKVENTMKANKDKKQTYTVEYTAKVHGKHTITITFKGVEIPKSPYTVNIGNITSDASKCSAKGPGLEASGVILNQKTYFEIFTAGAGAGTPTVMLLGPDGKEVKATITDKGKGVYYVEYTATMVGTYKIEVKFAGAQIPGSVFNVKITHALNTSKAFAYGRGLQPKGQRVKEECVFFVDTKEAGEAELKVQIIGPGGVDEPVKVTYNNDGLYTCKYSPYKPGRYIVNIKFGGQPIPKAPFTVNIGPEPTGPITFVRAFGPGLEKGVVGKPCDFTVETNGAVGALGFAIEGPSQAEIKCKDNGDGSCEVSYFPTVEGEYAIHVTYEEEDIPNSPFIAKVTPNPGGFDATKVKAFGPGLKPDGIEIKKKTEFTVDVKNAGKAELVIDIKDQWGNKVAYELKDNKNGTYTVYYTPEHPLKHTVAITWGGVSIPESPFKVSVGGGVSKVKVFGPGVEHGMVKAKTPTHFTVDCKEAGKAPITVGIKSKAGVNGPKEKEIPVQVKDNNDGTYAAQYTPELPGEYAVGVKYGGTEIPQSPISVSVVPDVEVGKIQITDLQESLDVGKENSFHVDTSKAGDGELEAFLTGPDGQIVPVKVVPVESGFDVQFTPTEEGPHKLDMKYGGCPMLDKPIELEAIPKADASKVLAEGDGLKKGFVGKPADFMIDIRNAGRGGLGVTIEGPSEAEINCEDNRDGTCSVNYTPDSAGVYNINILFDGKHIEDSPFHAKVVDPSLVKASGPGLTNGAFMDFPCTFEVDCSEAGPYFDDEYDDKFALPVNCMAVGPDGDILKVDVKPLEEGIYEVTYYPEEEGPATLNTIYCGQPIPNFPKEVQVQEPIDLEKIVLDGAGLENAVFLECPTDFKVDAKALDKPLNKDLFKTEVTTPSGKKLKPTIKDNQDQTFTCAYTPVEQGTHKVDVAFAGQPLGKSPYTTEAVPGHDTSKVKAYGPGLQAGLTKKPAQFTVETKNAGKGGLGILIEGPSEPKMTCKDNKDGTASVEYLPVEPGDYAVHVTFADEAIPGSPFRPSIQDSIDASKVKAHGPGLSKDGVRANVPAKFTVDATKAGKAPLDVTVIQEKGGPEKAKIVDNKDGTYDVTYVPKTEGRCQVDIKYDNKNIPDSPFNTKVLPKADASKVKVAGPGVQKTGVLASLPVEFTVDTREAGDAELIISITDKNGKPVKPDIKDNGDGTFTISYVPTDVGQYTVLVTYGGKNVPASPFSVKTSPTGDASKCSILGCKSGNYDIPVRRGSLKSAESTTTTRTTTTRTTTTKETITKTVVVEEETVIKVNSRDAGKGRVTCTITGPNGQEIPDVKVIENPDGTFDIIWTCPAAGNYEVDLRFGGVSLTGGPITIFAQPGPPEDLIQPESIQAVQSAPEQSLRPSNMPVDACRPLDLVIPVIGAGLGCISGQVKTPSGRKEIPVIIENKDGTITVKYSPTETGRHELAIKYNGKDVPGSPFHFHVDELKSGNVTAYGTGLTHGISNEQCHFIINTKDAGAGGLALAIEGPSKAEIKCVDNKDGTCSVTYFPTKPGQYDIVVKFADKHIPGSPFSAQVVDKSGSRMSIGTPSDVPLKITESDLSQLTGSIRTPSKHEEPCALKRLNNGNIGITFTPKEIGEHLVSVKKRGQHIPSSPFKIIVGAQEVGDASKVKVTGRGIKEAQAGQMAQFLVDTRNAGYGGLGVSIEGPSKADINCEDNGDGTCLVTFTPTEPGTYNVNVHYADQLVPGSPFQVAVQGDSTELPLIRETLVRPTKATPVSNVGSECELTVKIPGTDPLDMTAQVTNPAGRTVDAEIMDRPDCKYCVKFVPAMEGVHTVSVKNKGLHVPGSPFMFTVGPFGEGGAHKVHAGGPGLERGEVKQPAEFTVWTREAGPGKLGITVSGPAKAPINFVDNKDGSYLVSYVPTVPGEYVVDIKFNDKPIPDSPYKPFVVPPLGEARRCSVSSIQEHGIKINHPASFVIQLNGAKGHLKAKCKSPSGAEIDCVITEIDEENYAVRFLPTENGIHSVEVFFKDSPIPGSPFRLRVGTVEEVGDPGHVHAYGEGLERGKTGDKCEFIINTCGAGAGTLGIQIDGPSKVKLDVTEIGEGYKCVYVPTHPGEYMITIKYGGPTHITGSPFMAKITGSAKGGKAGSVETAQVMVETIVKTTTTTGFQAPVFTSDASKVVSSGMGLKKSFLNKKSQFQVNCSDAGNNMLIVGIAGPKTPCEEIHVKHTFGQRYTVTYLLKEKGNYVLIVKWGDEHIPGSPFSLQCA</sequence>
<dbReference type="FunFam" id="1.10.418.10:FF:000008">
    <property type="entry name" value="Filamin-B isoform C"/>
    <property type="match status" value="1"/>
</dbReference>
<dbReference type="EnsemblMetazoa" id="XM_030972006">
    <property type="protein sequence ID" value="XP_030827866"/>
    <property type="gene ID" value="LOC579510"/>
</dbReference>
<proteinExistence type="inferred from homology"/>
<dbReference type="Proteomes" id="UP000007110">
    <property type="component" value="Unassembled WGS sequence"/>
</dbReference>
<evidence type="ECO:0000256" key="3">
    <source>
        <dbReference type="ARBA" id="ARBA00022490"/>
    </source>
</evidence>
<feature type="region of interest" description="Disordered" evidence="8">
    <location>
        <begin position="1"/>
        <end position="31"/>
    </location>
</feature>
<dbReference type="FunFam" id="2.60.40.10:FF:000007">
    <property type="entry name" value="Filamin-B isoform C"/>
    <property type="match status" value="1"/>
</dbReference>
<dbReference type="GO" id="GO:0005856">
    <property type="term" value="C:cytoskeleton"/>
    <property type="evidence" value="ECO:0007669"/>
    <property type="project" value="UniProtKB-SubCell"/>
</dbReference>
<dbReference type="OMA" id="YPVMAGK"/>
<dbReference type="InterPro" id="IPR044801">
    <property type="entry name" value="Filamin"/>
</dbReference>
<evidence type="ECO:0000259" key="9">
    <source>
        <dbReference type="PROSITE" id="PS50021"/>
    </source>
</evidence>
<feature type="repeat" description="Filamin" evidence="7">
    <location>
        <begin position="662"/>
        <end position="758"/>
    </location>
</feature>
<keyword evidence="3" id="KW-0963">Cytoplasm</keyword>
<evidence type="ECO:0000256" key="4">
    <source>
        <dbReference type="ARBA" id="ARBA00022737"/>
    </source>
</evidence>
<keyword evidence="6" id="KW-0206">Cytoskeleton</keyword>
<dbReference type="InterPro" id="IPR001589">
    <property type="entry name" value="Actinin_actin-bd_CS"/>
</dbReference>
<dbReference type="GeneID" id="579510"/>
<evidence type="ECO:0000313" key="11">
    <source>
        <dbReference type="Proteomes" id="UP000007110"/>
    </source>
</evidence>
<dbReference type="InterPro" id="IPR001715">
    <property type="entry name" value="CH_dom"/>
</dbReference>
<dbReference type="Pfam" id="PF00307">
    <property type="entry name" value="CH"/>
    <property type="match status" value="2"/>
</dbReference>
<dbReference type="EnsemblMetazoa" id="XM_030972008">
    <property type="protein sequence ID" value="XP_030827868"/>
    <property type="gene ID" value="LOC579510"/>
</dbReference>
<feature type="repeat" description="Filamin" evidence="7">
    <location>
        <begin position="371"/>
        <end position="467"/>
    </location>
</feature>
<feature type="repeat" description="Filamin" evidence="7">
    <location>
        <begin position="272"/>
        <end position="369"/>
    </location>
</feature>
<feature type="repeat" description="Filamin" evidence="7">
    <location>
        <begin position="1869"/>
        <end position="1952"/>
    </location>
</feature>
<feature type="domain" description="Calponin-homology (CH)" evidence="9">
    <location>
        <begin position="162"/>
        <end position="265"/>
    </location>
</feature>
<feature type="repeat" description="Filamin" evidence="7">
    <location>
        <begin position="858"/>
        <end position="952"/>
    </location>
</feature>
<dbReference type="InterPro" id="IPR001298">
    <property type="entry name" value="Filamin/ABP280_rpt"/>
</dbReference>
<comment type="subcellular location">
    <subcellularLocation>
        <location evidence="1">Cytoplasm</location>
        <location evidence="1">Cytoskeleton</location>
    </subcellularLocation>
</comment>
<feature type="repeat" description="Filamin" evidence="7">
    <location>
        <begin position="1955"/>
        <end position="2047"/>
    </location>
</feature>
<feature type="repeat" description="Filamin" evidence="7">
    <location>
        <begin position="2468"/>
        <end position="2562"/>
    </location>
</feature>
<feature type="compositionally biased region" description="Low complexity" evidence="8">
    <location>
        <begin position="1570"/>
        <end position="1583"/>
    </location>
</feature>
<name>A0A7M7SSH0_STRPU</name>
<dbReference type="FunFam" id="2.60.40.10:FF:000096">
    <property type="entry name" value="filamin-C isoform X2"/>
    <property type="match status" value="1"/>
</dbReference>
<dbReference type="CDD" id="cd21315">
    <property type="entry name" value="CH_dFLNA-like_rpt2"/>
    <property type="match status" value="1"/>
</dbReference>
<feature type="repeat" description="Filamin" evidence="7">
    <location>
        <begin position="757"/>
        <end position="859"/>
    </location>
</feature>
<feature type="repeat" description="Filamin" evidence="7">
    <location>
        <begin position="1776"/>
        <end position="1868"/>
    </location>
</feature>
<feature type="repeat" description="Filamin" evidence="7">
    <location>
        <begin position="1572"/>
        <end position="1668"/>
    </location>
</feature>
<dbReference type="PANTHER" id="PTHR38537:SF8">
    <property type="entry name" value="FILAMIN-A"/>
    <property type="match status" value="1"/>
</dbReference>
<comment type="similarity">
    <text evidence="2">Belongs to the filamin family.</text>
</comment>
<dbReference type="FunFam" id="2.60.40.10:FF:000001">
    <property type="entry name" value="Filamin-C isoform b"/>
    <property type="match status" value="6"/>
</dbReference>